<feature type="transmembrane region" description="Helical" evidence="1">
    <location>
        <begin position="173"/>
        <end position="199"/>
    </location>
</feature>
<feature type="transmembrane region" description="Helical" evidence="1">
    <location>
        <begin position="84"/>
        <end position="108"/>
    </location>
</feature>
<evidence type="ECO:0000313" key="3">
    <source>
        <dbReference type="Proteomes" id="UP000824189"/>
    </source>
</evidence>
<dbReference type="EMBL" id="DXFZ01000078">
    <property type="protein sequence ID" value="HIW96079.1"/>
    <property type="molecule type" value="Genomic_DNA"/>
</dbReference>
<protein>
    <submittedName>
        <fullName evidence="2">Uncharacterized protein</fullName>
    </submittedName>
</protein>
<reference evidence="2" key="2">
    <citation type="submission" date="2021-04" db="EMBL/GenBank/DDBJ databases">
        <authorList>
            <person name="Gilroy R."/>
        </authorList>
    </citation>
    <scope>NUCLEOTIDE SEQUENCE</scope>
    <source>
        <strain evidence="2">4376</strain>
    </source>
</reference>
<organism evidence="2 3">
    <name type="scientific">Candidatus Corynebacterium gallistercoris</name>
    <dbReference type="NCBI Taxonomy" id="2838530"/>
    <lineage>
        <taxon>Bacteria</taxon>
        <taxon>Bacillati</taxon>
        <taxon>Actinomycetota</taxon>
        <taxon>Actinomycetes</taxon>
        <taxon>Mycobacteriales</taxon>
        <taxon>Corynebacteriaceae</taxon>
        <taxon>Corynebacterium</taxon>
    </lineage>
</organism>
<sequence>MTPSSQHTSPTSHRAIVTQLRQRGLPSVLSPRDRAQDLFARCAVLLWSLLTFLVSLAFAVRVFAILEDTPLTGTEADEYLPEEAYAPFGAAIIFFCLVPLVALLVWFFERRHPRLPATITGIVGLISLIVLPVLPSPDKWQTFATTVALAVLIVGGTYVGAGSVMAWAARRVVWELGALGPMIARTLPLFTLASLFLFYNAEIWQVMKPLPWSRIVAVAAVLGVLTMFLVAMTSRDEMRDVLADQQGLRRGERFNLVLVPVLVTMIQTSLFAALVFCFFCLFGDLSVSNATVAQWTGAPADLSLREKYRIPFEPTLIKVAFVLSGVGALNFAAAAASDENHREHFVAPIGEEIAEGLELRKRYVEEPITTPEA</sequence>
<feature type="transmembrane region" description="Helical" evidence="1">
    <location>
        <begin position="115"/>
        <end position="134"/>
    </location>
</feature>
<dbReference type="Proteomes" id="UP000824189">
    <property type="component" value="Unassembled WGS sequence"/>
</dbReference>
<accession>A0A9D1RXQ4</accession>
<keyword evidence="1" id="KW-1133">Transmembrane helix</keyword>
<comment type="caution">
    <text evidence="2">The sequence shown here is derived from an EMBL/GenBank/DDBJ whole genome shotgun (WGS) entry which is preliminary data.</text>
</comment>
<gene>
    <name evidence="2" type="ORF">H9867_06325</name>
</gene>
<feature type="transmembrane region" description="Helical" evidence="1">
    <location>
        <begin position="254"/>
        <end position="282"/>
    </location>
</feature>
<reference evidence="2" key="1">
    <citation type="journal article" date="2021" name="PeerJ">
        <title>Extensive microbial diversity within the chicken gut microbiome revealed by metagenomics and culture.</title>
        <authorList>
            <person name="Gilroy R."/>
            <person name="Ravi A."/>
            <person name="Getino M."/>
            <person name="Pursley I."/>
            <person name="Horton D.L."/>
            <person name="Alikhan N.F."/>
            <person name="Baker D."/>
            <person name="Gharbi K."/>
            <person name="Hall N."/>
            <person name="Watson M."/>
            <person name="Adriaenssens E.M."/>
            <person name="Foster-Nyarko E."/>
            <person name="Jarju S."/>
            <person name="Secka A."/>
            <person name="Antonio M."/>
            <person name="Oren A."/>
            <person name="Chaudhuri R.R."/>
            <person name="La Ragione R."/>
            <person name="Hildebrand F."/>
            <person name="Pallen M.J."/>
        </authorList>
    </citation>
    <scope>NUCLEOTIDE SEQUENCE</scope>
    <source>
        <strain evidence="2">4376</strain>
    </source>
</reference>
<name>A0A9D1RXQ4_9CORY</name>
<evidence type="ECO:0000313" key="2">
    <source>
        <dbReference type="EMBL" id="HIW96079.1"/>
    </source>
</evidence>
<feature type="transmembrane region" description="Helical" evidence="1">
    <location>
        <begin position="140"/>
        <end position="161"/>
    </location>
</feature>
<feature type="transmembrane region" description="Helical" evidence="1">
    <location>
        <begin position="38"/>
        <end position="64"/>
    </location>
</feature>
<dbReference type="AlphaFoldDB" id="A0A9D1RXQ4"/>
<feature type="transmembrane region" description="Helical" evidence="1">
    <location>
        <begin position="211"/>
        <end position="233"/>
    </location>
</feature>
<evidence type="ECO:0000256" key="1">
    <source>
        <dbReference type="SAM" id="Phobius"/>
    </source>
</evidence>
<proteinExistence type="predicted"/>
<keyword evidence="1" id="KW-0472">Membrane</keyword>
<keyword evidence="1" id="KW-0812">Transmembrane</keyword>